<dbReference type="GO" id="GO:0003735">
    <property type="term" value="F:structural constituent of ribosome"/>
    <property type="evidence" value="ECO:0007669"/>
    <property type="project" value="InterPro"/>
</dbReference>
<evidence type="ECO:0000256" key="3">
    <source>
        <dbReference type="ARBA" id="ARBA00023274"/>
    </source>
</evidence>
<dbReference type="Pfam" id="PF17135">
    <property type="entry name" value="Ribosomal_L18"/>
    <property type="match status" value="1"/>
</dbReference>
<dbReference type="Gene3D" id="1.25.40.10">
    <property type="entry name" value="Tetratricopeptide repeat domain"/>
    <property type="match status" value="1"/>
</dbReference>
<feature type="domain" description="Large ribosomal subunit protein uL15/eL18" evidence="5">
    <location>
        <begin position="1052"/>
        <end position="1236"/>
    </location>
</feature>
<dbReference type="EMBL" id="JANBPY010000146">
    <property type="protein sequence ID" value="KAJ1968709.1"/>
    <property type="molecule type" value="Genomic_DNA"/>
</dbReference>
<dbReference type="Gene3D" id="3.100.10.10">
    <property type="match status" value="1"/>
</dbReference>
<comment type="caution">
    <text evidence="6">The sequence shown here is derived from an EMBL/GenBank/DDBJ whole genome shotgun (WGS) entry which is preliminary data.</text>
</comment>
<dbReference type="GO" id="GO:0022625">
    <property type="term" value="C:cytosolic large ribosomal subunit"/>
    <property type="evidence" value="ECO:0007669"/>
    <property type="project" value="TreeGrafter"/>
</dbReference>
<reference evidence="6" key="1">
    <citation type="submission" date="2022-07" db="EMBL/GenBank/DDBJ databases">
        <title>Phylogenomic reconstructions and comparative analyses of Kickxellomycotina fungi.</title>
        <authorList>
            <person name="Reynolds N.K."/>
            <person name="Stajich J.E."/>
            <person name="Barry K."/>
            <person name="Grigoriev I.V."/>
            <person name="Crous P."/>
            <person name="Smith M.E."/>
        </authorList>
    </citation>
    <scope>NUCLEOTIDE SEQUENCE</scope>
    <source>
        <strain evidence="6">RSA 1196</strain>
    </source>
</reference>
<dbReference type="GO" id="GO:0003723">
    <property type="term" value="F:RNA binding"/>
    <property type="evidence" value="ECO:0007669"/>
    <property type="project" value="TreeGrafter"/>
</dbReference>
<dbReference type="Proteomes" id="UP001150925">
    <property type="component" value="Unassembled WGS sequence"/>
</dbReference>
<dbReference type="SUPFAM" id="SSF52080">
    <property type="entry name" value="Ribosomal proteins L15p and L18e"/>
    <property type="match status" value="1"/>
</dbReference>
<dbReference type="InterPro" id="IPR021131">
    <property type="entry name" value="Ribosomal_uL15/eL18"/>
</dbReference>
<feature type="region of interest" description="Disordered" evidence="4">
    <location>
        <begin position="1202"/>
        <end position="1236"/>
    </location>
</feature>
<dbReference type="PANTHER" id="PTHR10934">
    <property type="entry name" value="60S RIBOSOMAL PROTEIN L18"/>
    <property type="match status" value="1"/>
</dbReference>
<evidence type="ECO:0000256" key="4">
    <source>
        <dbReference type="SAM" id="MobiDB-lite"/>
    </source>
</evidence>
<dbReference type="InterPro" id="IPR036227">
    <property type="entry name" value="Ribosomal_uL15/eL18_sf"/>
</dbReference>
<keyword evidence="7" id="KW-1185">Reference proteome</keyword>
<dbReference type="FunFam" id="3.100.10.10:FF:000001">
    <property type="entry name" value="60S ribosomal protein L18"/>
    <property type="match status" value="1"/>
</dbReference>
<dbReference type="InterPro" id="IPR011990">
    <property type="entry name" value="TPR-like_helical_dom_sf"/>
</dbReference>
<dbReference type="AlphaFoldDB" id="A0A9W8E5D2"/>
<organism evidence="6 7">
    <name type="scientific">Dispira parvispora</name>
    <dbReference type="NCBI Taxonomy" id="1520584"/>
    <lineage>
        <taxon>Eukaryota</taxon>
        <taxon>Fungi</taxon>
        <taxon>Fungi incertae sedis</taxon>
        <taxon>Zoopagomycota</taxon>
        <taxon>Kickxellomycotina</taxon>
        <taxon>Dimargaritomycetes</taxon>
        <taxon>Dimargaritales</taxon>
        <taxon>Dimargaritaceae</taxon>
        <taxon>Dispira</taxon>
    </lineage>
</organism>
<accession>A0A9W8E5D2</accession>
<dbReference type="InterPro" id="IPR000039">
    <property type="entry name" value="Ribosomal_eL18"/>
</dbReference>
<keyword evidence="2 6" id="KW-0689">Ribosomal protein</keyword>
<evidence type="ECO:0000313" key="6">
    <source>
        <dbReference type="EMBL" id="KAJ1968709.1"/>
    </source>
</evidence>
<gene>
    <name evidence="6" type="primary">RPL18</name>
    <name evidence="6" type="ORF">IWQ62_001081</name>
</gene>
<proteinExistence type="inferred from homology"/>
<evidence type="ECO:0000313" key="7">
    <source>
        <dbReference type="Proteomes" id="UP001150925"/>
    </source>
</evidence>
<protein>
    <submittedName>
        <fullName evidence="6">60S ribosomal protein L18</fullName>
    </submittedName>
</protein>
<dbReference type="PANTHER" id="PTHR10934:SF2">
    <property type="entry name" value="LARGE RIBOSOMAL SUBUNIT PROTEIN EL18"/>
    <property type="match status" value="1"/>
</dbReference>
<keyword evidence="3" id="KW-0687">Ribonucleoprotein</keyword>
<evidence type="ECO:0000256" key="1">
    <source>
        <dbReference type="ARBA" id="ARBA00006815"/>
    </source>
</evidence>
<name>A0A9W8E5D2_9FUNG</name>
<dbReference type="OrthoDB" id="185373at2759"/>
<comment type="similarity">
    <text evidence="1">Belongs to the eukaryotic ribosomal protein eL18 family.</text>
</comment>
<sequence length="1236" mass="140414">IANSTPRNTVPRLDHDANRVGLTIPHGYPLKGSNRHYSHGSCPGTGQTISFNPSRGRILTNGTTRAGTTVSRLPAGGNYRDNSGSVGIRMLSGQCATDLVSQAAQQTLERMRTIVQDPVFPYVGLTDEFMAFINQHGDHPSVTSYTPGMAPLLADMYLVLLQGCIATRQYGQADKVYKQLYHHFTTWAIENPQLSDLQCRELGDYLVQGLVLLLRVLGQQRDRPLVTTTCEQLLTHNKIADMTLDERLVPWQERGDVWASLLGASLAPQFAVLPHRLNMTPLAYRILQAWHQQWAQNTPDINSPDYETYLLGDMRYHGFSNDVDRVHEVWDMLTRRHVPLTNTPSSTVYAEYITALARCGNFVEAERFYQEWIQTHGSPASLEPICARAIYLAELREIDAAVALYEQGRTDYLAEKPKDSAAWQLTKDPLLHRTRFLLTLYHAACYFDNLPRVLLGFEVTRARYPELPFDGRYFHTVLDALAQLKRDLQNDGEAFDVYDYNEYLISLSYCHQFLPQVLPYHKVTKVYDDMQAANVTPNLETYLILLNNASVSQHQILNEKQRADAAEVELRRLKASGLDYATTRVFRPLLLSCIPIQRVADLTSNFLLPSPLDQIDRRFYQYKDRLEKRNVPLDDATLCVFLWGLAINGDMVALRQQWRGMSIFNVARNASTYFTMLSCLSRRAYWARYALTLVRLDMQRETPPVPLTPSLRLALMKCCAYAQDYPTAKALLKDIPLDQNSDHMALYDLYLACCFGTGGDADEGLRILARLQDQPGFWSFRRYQTVINYHMHICQNYDAADSVLQETIKYWVEQFPCTPTFLEFLKSVGSERLQLLEYTTVQREGPEATHVTGRSPLPRHYFSSNVAPTQVNSNSAVDTAPKVDLDTVPKNRWGARWMPFPLYRVELSMITTQLTIYTLQERYAPVVESIAWLVRVLPPNAQVSFVTRNELAQLGQRLAAKPNHPECWEAALRIMYLLNDRFKIPVSDNVELRVLGGLLKNTYRELPVDEVKAFPATHMGILTSGCDLSSEFPVTESKLRLRSIGAAYGFLGIDIKKHHVKKTVRTSPKTADIYTRLLVKLYRFLARRTDANFNKLVLKRLFLSRSNARPMTLSRVSRYMRSYGEGKIATVVGTVTDDTRMVEIPKLTVCALRVTKTARARILAAGGEVLTFDQLAMRAPTGSNCILLRGRRNAREVVKHFGAPGVPGSHAKPYVHHKGRKFERARGRRSSRGYKN</sequence>
<feature type="compositionally biased region" description="Basic residues" evidence="4">
    <location>
        <begin position="1213"/>
        <end position="1236"/>
    </location>
</feature>
<dbReference type="GO" id="GO:0006412">
    <property type="term" value="P:translation"/>
    <property type="evidence" value="ECO:0007669"/>
    <property type="project" value="InterPro"/>
</dbReference>
<feature type="non-terminal residue" evidence="6">
    <location>
        <position position="1236"/>
    </location>
</feature>
<evidence type="ECO:0000256" key="2">
    <source>
        <dbReference type="ARBA" id="ARBA00022980"/>
    </source>
</evidence>
<evidence type="ECO:0000259" key="5">
    <source>
        <dbReference type="Pfam" id="PF17135"/>
    </source>
</evidence>